<evidence type="ECO:0000313" key="6">
    <source>
        <dbReference type="EMBL" id="MQM22934.1"/>
    </source>
</evidence>
<dbReference type="PANTHER" id="PTHR33680:SF1">
    <property type="entry name" value="OS05G0489500 PROTEIN"/>
    <property type="match status" value="1"/>
</dbReference>
<dbReference type="PANTHER" id="PTHR33680">
    <property type="entry name" value="OS07G0190500 PROTEIN"/>
    <property type="match status" value="1"/>
</dbReference>
<evidence type="ECO:0000313" key="7">
    <source>
        <dbReference type="Proteomes" id="UP000652761"/>
    </source>
</evidence>
<feature type="domain" description="GRF-type" evidence="5">
    <location>
        <begin position="48"/>
        <end position="94"/>
    </location>
</feature>
<dbReference type="PROSITE" id="PS51999">
    <property type="entry name" value="ZF_GRF"/>
    <property type="match status" value="1"/>
</dbReference>
<name>A0A843XSR7_COLES</name>
<keyword evidence="1" id="KW-0479">Metal-binding</keyword>
<evidence type="ECO:0000256" key="4">
    <source>
        <dbReference type="PROSITE-ProRule" id="PRU01343"/>
    </source>
</evidence>
<evidence type="ECO:0000256" key="2">
    <source>
        <dbReference type="ARBA" id="ARBA00022771"/>
    </source>
</evidence>
<evidence type="ECO:0000256" key="1">
    <source>
        <dbReference type="ARBA" id="ARBA00022723"/>
    </source>
</evidence>
<dbReference type="InterPro" id="IPR010666">
    <property type="entry name" value="Znf_GRF"/>
</dbReference>
<reference evidence="6" key="1">
    <citation type="submission" date="2017-07" db="EMBL/GenBank/DDBJ databases">
        <title>Taro Niue Genome Assembly and Annotation.</title>
        <authorList>
            <person name="Atibalentja N."/>
            <person name="Keating K."/>
            <person name="Fields C.J."/>
        </authorList>
    </citation>
    <scope>NUCLEOTIDE SEQUENCE</scope>
    <source>
        <strain evidence="6">Niue_2</strain>
        <tissue evidence="6">Leaf</tissue>
    </source>
</reference>
<dbReference type="Proteomes" id="UP000652761">
    <property type="component" value="Unassembled WGS sequence"/>
</dbReference>
<dbReference type="Pfam" id="PF06839">
    <property type="entry name" value="Zn_ribbon_GRF"/>
    <property type="match status" value="1"/>
</dbReference>
<evidence type="ECO:0000259" key="5">
    <source>
        <dbReference type="PROSITE" id="PS51999"/>
    </source>
</evidence>
<accession>A0A843XSR7</accession>
<keyword evidence="2 4" id="KW-0863">Zinc-finger</keyword>
<dbReference type="AlphaFoldDB" id="A0A843XSR7"/>
<evidence type="ECO:0000256" key="3">
    <source>
        <dbReference type="ARBA" id="ARBA00022833"/>
    </source>
</evidence>
<keyword evidence="3" id="KW-0862">Zinc</keyword>
<dbReference type="GO" id="GO:0008270">
    <property type="term" value="F:zinc ion binding"/>
    <property type="evidence" value="ECO:0007669"/>
    <property type="project" value="UniProtKB-KW"/>
</dbReference>
<dbReference type="OrthoDB" id="2425403at2759"/>
<gene>
    <name evidence="6" type="ORF">Taro_055993</name>
</gene>
<protein>
    <recommendedName>
        <fullName evidence="5">GRF-type domain-containing protein</fullName>
    </recommendedName>
</protein>
<sequence>MKPVVKRPRHAWVSLGLMDLNTAPTGQFLQIFMDEEDYWHEVDEVLQCHCGKGHCRKRTSKTSKSYGRSFYVCPQSTADDHGLGCGFFQWVSDSCNSGRMQVGEEEKGKHSVHEFQTLLEKEKFTADSKKELCERLLDSFKKLNM</sequence>
<keyword evidence="7" id="KW-1185">Reference proteome</keyword>
<comment type="caution">
    <text evidence="6">The sequence shown here is derived from an EMBL/GenBank/DDBJ whole genome shotgun (WGS) entry which is preliminary data.</text>
</comment>
<dbReference type="EMBL" id="NMUH01014492">
    <property type="protein sequence ID" value="MQM22934.1"/>
    <property type="molecule type" value="Genomic_DNA"/>
</dbReference>
<organism evidence="6 7">
    <name type="scientific">Colocasia esculenta</name>
    <name type="common">Wild taro</name>
    <name type="synonym">Arum esculentum</name>
    <dbReference type="NCBI Taxonomy" id="4460"/>
    <lineage>
        <taxon>Eukaryota</taxon>
        <taxon>Viridiplantae</taxon>
        <taxon>Streptophyta</taxon>
        <taxon>Embryophyta</taxon>
        <taxon>Tracheophyta</taxon>
        <taxon>Spermatophyta</taxon>
        <taxon>Magnoliopsida</taxon>
        <taxon>Liliopsida</taxon>
        <taxon>Araceae</taxon>
        <taxon>Aroideae</taxon>
        <taxon>Colocasieae</taxon>
        <taxon>Colocasia</taxon>
    </lineage>
</organism>
<proteinExistence type="predicted"/>